<evidence type="ECO:0000256" key="2">
    <source>
        <dbReference type="ARBA" id="ARBA00022692"/>
    </source>
</evidence>
<dbReference type="Pfam" id="PF00083">
    <property type="entry name" value="Sugar_tr"/>
    <property type="match status" value="1"/>
</dbReference>
<feature type="region of interest" description="Disordered" evidence="5">
    <location>
        <begin position="1"/>
        <end position="21"/>
    </location>
</feature>
<dbReference type="GO" id="GO:0016020">
    <property type="term" value="C:membrane"/>
    <property type="evidence" value="ECO:0007669"/>
    <property type="project" value="UniProtKB-SubCell"/>
</dbReference>
<evidence type="ECO:0000256" key="3">
    <source>
        <dbReference type="ARBA" id="ARBA00022989"/>
    </source>
</evidence>
<evidence type="ECO:0000256" key="6">
    <source>
        <dbReference type="SAM" id="Phobius"/>
    </source>
</evidence>
<evidence type="ECO:0000256" key="4">
    <source>
        <dbReference type="ARBA" id="ARBA00023136"/>
    </source>
</evidence>
<dbReference type="EMBL" id="KQ459595">
    <property type="protein sequence ID" value="KPI95920.1"/>
    <property type="molecule type" value="Genomic_DNA"/>
</dbReference>
<protein>
    <submittedName>
        <fullName evidence="7">Solute carrier family 22 member 1</fullName>
    </submittedName>
</protein>
<dbReference type="Proteomes" id="UP000053268">
    <property type="component" value="Unassembled WGS sequence"/>
</dbReference>
<evidence type="ECO:0000256" key="5">
    <source>
        <dbReference type="SAM" id="MobiDB-lite"/>
    </source>
</evidence>
<dbReference type="InterPro" id="IPR005829">
    <property type="entry name" value="Sugar_transporter_CS"/>
</dbReference>
<dbReference type="Gene3D" id="1.20.1250.20">
    <property type="entry name" value="MFS general substrate transporter like domains"/>
    <property type="match status" value="1"/>
</dbReference>
<accession>A0A194PXP4</accession>
<keyword evidence="2 6" id="KW-0812">Transmembrane</keyword>
<comment type="subcellular location">
    <subcellularLocation>
        <location evidence="1">Membrane</location>
        <topology evidence="1">Multi-pass membrane protein</topology>
    </subcellularLocation>
</comment>
<feature type="transmembrane region" description="Helical" evidence="6">
    <location>
        <begin position="218"/>
        <end position="240"/>
    </location>
</feature>
<feature type="transmembrane region" description="Helical" evidence="6">
    <location>
        <begin position="487"/>
        <end position="507"/>
    </location>
</feature>
<evidence type="ECO:0000313" key="7">
    <source>
        <dbReference type="EMBL" id="KPI95920.1"/>
    </source>
</evidence>
<feature type="transmembrane region" description="Helical" evidence="6">
    <location>
        <begin position="338"/>
        <end position="359"/>
    </location>
</feature>
<feature type="transmembrane region" description="Helical" evidence="6">
    <location>
        <begin position="399"/>
        <end position="417"/>
    </location>
</feature>
<keyword evidence="4 6" id="KW-0472">Membrane</keyword>
<feature type="transmembrane region" description="Helical" evidence="6">
    <location>
        <begin position="252"/>
        <end position="274"/>
    </location>
</feature>
<dbReference type="PANTHER" id="PTHR24064">
    <property type="entry name" value="SOLUTE CARRIER FAMILY 22 MEMBER"/>
    <property type="match status" value="1"/>
</dbReference>
<dbReference type="InterPro" id="IPR036259">
    <property type="entry name" value="MFS_trans_sf"/>
</dbReference>
<feature type="compositionally biased region" description="Basic and acidic residues" evidence="5">
    <location>
        <begin position="1"/>
        <end position="12"/>
    </location>
</feature>
<dbReference type="InterPro" id="IPR005828">
    <property type="entry name" value="MFS_sugar_transport-like"/>
</dbReference>
<feature type="compositionally biased region" description="Basic and acidic residues" evidence="5">
    <location>
        <begin position="518"/>
        <end position="527"/>
    </location>
</feature>
<feature type="transmembrane region" description="Helical" evidence="6">
    <location>
        <begin position="159"/>
        <end position="178"/>
    </location>
</feature>
<evidence type="ECO:0000256" key="1">
    <source>
        <dbReference type="ARBA" id="ARBA00004141"/>
    </source>
</evidence>
<dbReference type="STRING" id="66420.A0A194PXP4"/>
<sequence length="541" mass="59735">MLKKESKTKMSEEGSTGAVGGSEGQFNLEGILSELGSFGKYQLLLLLLLAFRDSFLNMCNFNYVFTAAEVAYRCHVPECEATDIRFNASWVTSILSNRSEVCHRLMPHRENNVTEVEGLWSHSKFDLGCQPWKRTLIGTVHNLGLVFSFIMSGVISDRYGRKVIIVGTPLMVGAAGLLKSFSVNYWMLLVLEFMETALGYGNASLVLSLETVSQNSRVVYSCIADILSNFGGAFFGLIAWKIPYWRHMMRAIYAPLLVVVFYIFLVDEGVRWLLAHNKKDEAVRVLNKVAKINNITLSNKAKAMMTKITEERSKADQVVQTRSEDPPPIFSVLRSKKIVLRIALISVSFFCCMFVYSGSIINSTSISGNKYLNFSAMMLVAVPTRVITALTLTRYGRKTPICVAYCLCAAFFMASAFVPKSMWWASIVFYLAGKMCSSYGLFSMLVVTMEVFPTTSRNSLTNVANTVGRLGSVIAPQAPLLGQYMTGLPSVVFALVALGPAMLALLLPDTSRTPLPDRVADAERLDESPDSPGQLEGVTTS</sequence>
<dbReference type="AlphaFoldDB" id="A0A194PXP4"/>
<dbReference type="SUPFAM" id="SSF103473">
    <property type="entry name" value="MFS general substrate transporter"/>
    <property type="match status" value="1"/>
</dbReference>
<evidence type="ECO:0000313" key="8">
    <source>
        <dbReference type="Proteomes" id="UP000053268"/>
    </source>
</evidence>
<feature type="transmembrane region" description="Helical" evidence="6">
    <location>
        <begin position="423"/>
        <end position="447"/>
    </location>
</feature>
<feature type="transmembrane region" description="Helical" evidence="6">
    <location>
        <begin position="371"/>
        <end position="392"/>
    </location>
</feature>
<dbReference type="GO" id="GO:0022857">
    <property type="term" value="F:transmembrane transporter activity"/>
    <property type="evidence" value="ECO:0007669"/>
    <property type="project" value="InterPro"/>
</dbReference>
<keyword evidence="3 6" id="KW-1133">Transmembrane helix</keyword>
<gene>
    <name evidence="7" type="ORF">RR46_11633</name>
</gene>
<name>A0A194PXP4_PAPXU</name>
<proteinExistence type="predicted"/>
<organism evidence="7 8">
    <name type="scientific">Papilio xuthus</name>
    <name type="common">Asian swallowtail butterfly</name>
    <dbReference type="NCBI Taxonomy" id="66420"/>
    <lineage>
        <taxon>Eukaryota</taxon>
        <taxon>Metazoa</taxon>
        <taxon>Ecdysozoa</taxon>
        <taxon>Arthropoda</taxon>
        <taxon>Hexapoda</taxon>
        <taxon>Insecta</taxon>
        <taxon>Pterygota</taxon>
        <taxon>Neoptera</taxon>
        <taxon>Endopterygota</taxon>
        <taxon>Lepidoptera</taxon>
        <taxon>Glossata</taxon>
        <taxon>Ditrysia</taxon>
        <taxon>Papilionoidea</taxon>
        <taxon>Papilionidae</taxon>
        <taxon>Papilioninae</taxon>
        <taxon>Papilio</taxon>
    </lineage>
</organism>
<dbReference type="PROSITE" id="PS00216">
    <property type="entry name" value="SUGAR_TRANSPORT_1"/>
    <property type="match status" value="1"/>
</dbReference>
<feature type="region of interest" description="Disordered" evidence="5">
    <location>
        <begin position="517"/>
        <end position="541"/>
    </location>
</feature>
<reference evidence="7 8" key="1">
    <citation type="journal article" date="2015" name="Nat. Commun.">
        <title>Outbred genome sequencing and CRISPR/Cas9 gene editing in butterflies.</title>
        <authorList>
            <person name="Li X."/>
            <person name="Fan D."/>
            <person name="Zhang W."/>
            <person name="Liu G."/>
            <person name="Zhang L."/>
            <person name="Zhao L."/>
            <person name="Fang X."/>
            <person name="Chen L."/>
            <person name="Dong Y."/>
            <person name="Chen Y."/>
            <person name="Ding Y."/>
            <person name="Zhao R."/>
            <person name="Feng M."/>
            <person name="Zhu Y."/>
            <person name="Feng Y."/>
            <person name="Jiang X."/>
            <person name="Zhu D."/>
            <person name="Xiang H."/>
            <person name="Feng X."/>
            <person name="Li S."/>
            <person name="Wang J."/>
            <person name="Zhang G."/>
            <person name="Kronforst M.R."/>
            <person name="Wang W."/>
        </authorList>
    </citation>
    <scope>NUCLEOTIDE SEQUENCE [LARGE SCALE GENOMIC DNA]</scope>
    <source>
        <strain evidence="7">Ya'a_city_454_Px</strain>
        <tissue evidence="7">Whole body</tissue>
    </source>
</reference>
<keyword evidence="8" id="KW-1185">Reference proteome</keyword>